<evidence type="ECO:0000256" key="4">
    <source>
        <dbReference type="ARBA" id="ARBA00023235"/>
    </source>
</evidence>
<dbReference type="EMBL" id="CAMXCM010000002">
    <property type="protein sequence ID" value="CAI3941075.1"/>
    <property type="molecule type" value="Genomic_DNA"/>
</dbReference>
<keyword evidence="11" id="KW-1185">Reference proteome</keyword>
<dbReference type="AlphaFoldDB" id="A0A9W4TLS8"/>
<feature type="active site" description="Nucleophile" evidence="5">
    <location>
        <position position="46"/>
    </location>
</feature>
<dbReference type="RefSeq" id="WP_271789633.1">
    <property type="nucleotide sequence ID" value="NZ_CAMXCM010000002.1"/>
</dbReference>
<comment type="catalytic activity">
    <reaction evidence="1 5">
        <text>uridine(55) in tRNA = pseudouridine(55) in tRNA</text>
        <dbReference type="Rhea" id="RHEA:42532"/>
        <dbReference type="Rhea" id="RHEA-COMP:10101"/>
        <dbReference type="Rhea" id="RHEA-COMP:10102"/>
        <dbReference type="ChEBI" id="CHEBI:65314"/>
        <dbReference type="ChEBI" id="CHEBI:65315"/>
        <dbReference type="EC" id="5.4.99.25"/>
    </reaction>
</comment>
<dbReference type="SUPFAM" id="SSF55120">
    <property type="entry name" value="Pseudouridine synthase"/>
    <property type="match status" value="1"/>
</dbReference>
<dbReference type="NCBIfam" id="TIGR00431">
    <property type="entry name" value="TruB"/>
    <property type="match status" value="1"/>
</dbReference>
<dbReference type="InterPro" id="IPR014780">
    <property type="entry name" value="tRNA_psdUridine_synth_TruB"/>
</dbReference>
<dbReference type="Pfam" id="PF01509">
    <property type="entry name" value="TruB_N"/>
    <property type="match status" value="1"/>
</dbReference>
<dbReference type="CDD" id="cd02573">
    <property type="entry name" value="PseudoU_synth_EcTruB"/>
    <property type="match status" value="1"/>
</dbReference>
<dbReference type="GO" id="GO:0160148">
    <property type="term" value="F:tRNA pseudouridine(55) synthase activity"/>
    <property type="evidence" value="ECO:0007669"/>
    <property type="project" value="UniProtKB-EC"/>
</dbReference>
<name>A0A9W4TLS8_9PROT</name>
<dbReference type="Gene3D" id="3.30.2350.10">
    <property type="entry name" value="Pseudouridine synthase"/>
    <property type="match status" value="1"/>
</dbReference>
<sequence>MRNRRGQIVDGWLLIDKPLEKTSAFIVNKVKYAFDARKVGHSGTLDPLATGLLPVAFGKATKTIPYILDKKKVYHFTLTFGESRTTDDAEGEVLEQSDVRPSDDEINHALEAFQGEILQVPPIFSAIKVDGKRSYDLARQGEVPELKKRPARIDSFRMIERLDRDRAKFEVISGKGVYMRSLARDLAVACKSVGYISELRRLKVGPFDVTDAFLLDKIVGNDNKGEASLDLILPVETALDDIPALALTSDEATELSFGRVLERDQVADRVSQYLDIPDGVVRVVDGKRFVGLCRLDSEWLRPIRIF</sequence>
<comment type="function">
    <text evidence="5">Responsible for synthesis of pseudouridine from uracil-55 in the psi GC loop of transfer RNAs.</text>
</comment>
<evidence type="ECO:0000313" key="9">
    <source>
        <dbReference type="EMBL" id="CAI3942409.1"/>
    </source>
</evidence>
<reference evidence="8" key="1">
    <citation type="submission" date="2022-10" db="EMBL/GenBank/DDBJ databases">
        <authorList>
            <person name="Botero Cardona J."/>
        </authorList>
    </citation>
    <scope>NUCLEOTIDE SEQUENCE</scope>
    <source>
        <strain evidence="8">LMG 31819</strain>
        <strain evidence="9">R-53529</strain>
    </source>
</reference>
<dbReference type="InterPro" id="IPR032819">
    <property type="entry name" value="TruB_C"/>
</dbReference>
<organism evidence="8 10">
    <name type="scientific">Commensalibacter communis</name>
    <dbReference type="NCBI Taxonomy" id="2972786"/>
    <lineage>
        <taxon>Bacteria</taxon>
        <taxon>Pseudomonadati</taxon>
        <taxon>Pseudomonadota</taxon>
        <taxon>Alphaproteobacteria</taxon>
        <taxon>Acetobacterales</taxon>
        <taxon>Acetobacteraceae</taxon>
    </lineage>
</organism>
<evidence type="ECO:0000259" key="6">
    <source>
        <dbReference type="Pfam" id="PF01509"/>
    </source>
</evidence>
<dbReference type="InterPro" id="IPR020103">
    <property type="entry name" value="PsdUridine_synth_cat_dom_sf"/>
</dbReference>
<proteinExistence type="inferred from homology"/>
<dbReference type="EC" id="5.4.99.25" evidence="5"/>
<keyword evidence="4 5" id="KW-0413">Isomerase</keyword>
<comment type="caution">
    <text evidence="8">The sequence shown here is derived from an EMBL/GenBank/DDBJ whole genome shotgun (WGS) entry which is preliminary data.</text>
</comment>
<gene>
    <name evidence="5" type="primary">truB</name>
    <name evidence="9" type="ORF">R53529_LOCUS1197</name>
    <name evidence="8" type="ORF">R53530_LOCUS1237</name>
</gene>
<accession>A0A9W4TLS8</accession>
<dbReference type="PANTHER" id="PTHR13767:SF2">
    <property type="entry name" value="PSEUDOURIDYLATE SYNTHASE TRUB1"/>
    <property type="match status" value="1"/>
</dbReference>
<dbReference type="EMBL" id="CAMXCS010000002">
    <property type="protein sequence ID" value="CAI3942409.1"/>
    <property type="molecule type" value="Genomic_DNA"/>
</dbReference>
<dbReference type="InterPro" id="IPR002501">
    <property type="entry name" value="PsdUridine_synth_N"/>
</dbReference>
<comment type="similarity">
    <text evidence="2 5">Belongs to the pseudouridine synthase TruB family. Type 1 subfamily.</text>
</comment>
<dbReference type="Proteomes" id="UP001154255">
    <property type="component" value="Unassembled WGS sequence"/>
</dbReference>
<evidence type="ECO:0000256" key="1">
    <source>
        <dbReference type="ARBA" id="ARBA00000385"/>
    </source>
</evidence>
<evidence type="ECO:0000256" key="2">
    <source>
        <dbReference type="ARBA" id="ARBA00005642"/>
    </source>
</evidence>
<evidence type="ECO:0000256" key="5">
    <source>
        <dbReference type="HAMAP-Rule" id="MF_01080"/>
    </source>
</evidence>
<dbReference type="GO" id="GO:0003723">
    <property type="term" value="F:RNA binding"/>
    <property type="evidence" value="ECO:0007669"/>
    <property type="project" value="InterPro"/>
</dbReference>
<protein>
    <recommendedName>
        <fullName evidence="5">tRNA pseudouridine synthase B</fullName>
        <ecNumber evidence="5">5.4.99.25</ecNumber>
    </recommendedName>
    <alternativeName>
        <fullName evidence="5">tRNA pseudouridine(55) synthase</fullName>
        <shortName evidence="5">Psi55 synthase</shortName>
    </alternativeName>
    <alternativeName>
        <fullName evidence="5">tRNA pseudouridylate synthase</fullName>
    </alternativeName>
    <alternativeName>
        <fullName evidence="5">tRNA-uridine isomerase</fullName>
    </alternativeName>
</protein>
<feature type="domain" description="Pseudouridine synthase II N-terminal" evidence="6">
    <location>
        <begin position="32"/>
        <end position="179"/>
    </location>
</feature>
<evidence type="ECO:0000313" key="11">
    <source>
        <dbReference type="Proteomes" id="UP001154259"/>
    </source>
</evidence>
<evidence type="ECO:0000256" key="3">
    <source>
        <dbReference type="ARBA" id="ARBA00022694"/>
    </source>
</evidence>
<evidence type="ECO:0000313" key="10">
    <source>
        <dbReference type="Proteomes" id="UP001154255"/>
    </source>
</evidence>
<dbReference type="Pfam" id="PF16198">
    <property type="entry name" value="TruB_C_2"/>
    <property type="match status" value="1"/>
</dbReference>
<dbReference type="Proteomes" id="UP001154259">
    <property type="component" value="Unassembled WGS sequence"/>
</dbReference>
<dbReference type="GO" id="GO:0031119">
    <property type="term" value="P:tRNA pseudouridine synthesis"/>
    <property type="evidence" value="ECO:0007669"/>
    <property type="project" value="UniProtKB-UniRule"/>
</dbReference>
<dbReference type="PANTHER" id="PTHR13767">
    <property type="entry name" value="TRNA-PSEUDOURIDINE SYNTHASE"/>
    <property type="match status" value="1"/>
</dbReference>
<feature type="domain" description="tRNA pseudouridylate synthase B C-terminal" evidence="7">
    <location>
        <begin position="180"/>
        <end position="239"/>
    </location>
</feature>
<evidence type="ECO:0000313" key="8">
    <source>
        <dbReference type="EMBL" id="CAI3941075.1"/>
    </source>
</evidence>
<evidence type="ECO:0000259" key="7">
    <source>
        <dbReference type="Pfam" id="PF16198"/>
    </source>
</evidence>
<keyword evidence="3 5" id="KW-0819">tRNA processing</keyword>
<dbReference type="HAMAP" id="MF_01080">
    <property type="entry name" value="TruB_bact"/>
    <property type="match status" value="1"/>
</dbReference>
<dbReference type="GO" id="GO:1990481">
    <property type="term" value="P:mRNA pseudouridine synthesis"/>
    <property type="evidence" value="ECO:0007669"/>
    <property type="project" value="TreeGrafter"/>
</dbReference>